<protein>
    <recommendedName>
        <fullName evidence="4">6-phosphofructokinase</fullName>
        <ecNumber evidence="4">2.7.1.11</ecNumber>
    </recommendedName>
</protein>
<dbReference type="SUPFAM" id="SSF53784">
    <property type="entry name" value="Phosphofructokinase"/>
    <property type="match status" value="2"/>
</dbReference>
<keyword evidence="5" id="KW-0963">Cytoplasm</keyword>
<evidence type="ECO:0000256" key="1">
    <source>
        <dbReference type="ARBA" id="ARBA00001946"/>
    </source>
</evidence>
<gene>
    <name evidence="16" type="ORF">MONBRDRAFT_17406</name>
</gene>
<keyword evidence="8" id="KW-0479">Metal-binding</keyword>
<dbReference type="STRING" id="81824.A9UR21"/>
<evidence type="ECO:0000256" key="6">
    <source>
        <dbReference type="ARBA" id="ARBA00022533"/>
    </source>
</evidence>
<dbReference type="KEGG" id="mbr:MONBRDRAFT_17406"/>
<keyword evidence="7" id="KW-0808">Transferase</keyword>
<evidence type="ECO:0000256" key="14">
    <source>
        <dbReference type="ARBA" id="ARBA00048070"/>
    </source>
</evidence>
<dbReference type="OMA" id="EWQDQMC"/>
<dbReference type="InterPro" id="IPR000023">
    <property type="entry name" value="Phosphofructokinase_dom"/>
</dbReference>
<dbReference type="PRINTS" id="PR00476">
    <property type="entry name" value="PHFRCTKINASE"/>
</dbReference>
<dbReference type="FunFam" id="3.40.50.460:FF:000008">
    <property type="entry name" value="ATP-dependent 6-phosphofructokinase"/>
    <property type="match status" value="1"/>
</dbReference>
<dbReference type="GO" id="GO:0070095">
    <property type="term" value="F:fructose-6-phosphate binding"/>
    <property type="evidence" value="ECO:0000318"/>
    <property type="project" value="GO_Central"/>
</dbReference>
<evidence type="ECO:0000256" key="12">
    <source>
        <dbReference type="ARBA" id="ARBA00022842"/>
    </source>
</evidence>
<feature type="domain" description="Phosphofructokinase" evidence="15">
    <location>
        <begin position="5"/>
        <end position="303"/>
    </location>
</feature>
<dbReference type="GO" id="GO:0046872">
    <property type="term" value="F:metal ion binding"/>
    <property type="evidence" value="ECO:0007669"/>
    <property type="project" value="UniProtKB-KW"/>
</dbReference>
<name>A9UR21_MONBE</name>
<dbReference type="GeneID" id="5887511"/>
<dbReference type="NCBIfam" id="TIGR02478">
    <property type="entry name" value="6PF1K_euk"/>
    <property type="match status" value="1"/>
</dbReference>
<accession>A9UR21</accession>
<evidence type="ECO:0000256" key="9">
    <source>
        <dbReference type="ARBA" id="ARBA00022741"/>
    </source>
</evidence>
<dbReference type="GO" id="GO:0005945">
    <property type="term" value="C:6-phosphofructokinase complex"/>
    <property type="evidence" value="ECO:0000318"/>
    <property type="project" value="GO_Central"/>
</dbReference>
<dbReference type="EC" id="2.7.1.11" evidence="4"/>
<evidence type="ECO:0000256" key="8">
    <source>
        <dbReference type="ARBA" id="ARBA00022723"/>
    </source>
</evidence>
<dbReference type="InterPro" id="IPR035966">
    <property type="entry name" value="PKF_sf"/>
</dbReference>
<organism evidence="16 17">
    <name type="scientific">Monosiga brevicollis</name>
    <name type="common">Choanoflagellate</name>
    <dbReference type="NCBI Taxonomy" id="81824"/>
    <lineage>
        <taxon>Eukaryota</taxon>
        <taxon>Choanoflagellata</taxon>
        <taxon>Craspedida</taxon>
        <taxon>Salpingoecidae</taxon>
        <taxon>Monosiga</taxon>
    </lineage>
</organism>
<evidence type="ECO:0000256" key="10">
    <source>
        <dbReference type="ARBA" id="ARBA00022777"/>
    </source>
</evidence>
<dbReference type="Gene3D" id="3.40.50.450">
    <property type="match status" value="2"/>
</dbReference>
<dbReference type="Proteomes" id="UP000001357">
    <property type="component" value="Unassembled WGS sequence"/>
</dbReference>
<dbReference type="InterPro" id="IPR009161">
    <property type="entry name" value="6-Pfructokinase_euk"/>
</dbReference>
<dbReference type="GO" id="GO:0006002">
    <property type="term" value="P:fructose 6-phosphate metabolic process"/>
    <property type="evidence" value="ECO:0000318"/>
    <property type="project" value="GO_Central"/>
</dbReference>
<comment type="catalytic activity">
    <reaction evidence="14">
        <text>beta-D-fructose 6-phosphate + ATP = beta-D-fructose 1,6-bisphosphate + ADP + H(+)</text>
        <dbReference type="Rhea" id="RHEA:16109"/>
        <dbReference type="ChEBI" id="CHEBI:15378"/>
        <dbReference type="ChEBI" id="CHEBI:30616"/>
        <dbReference type="ChEBI" id="CHEBI:32966"/>
        <dbReference type="ChEBI" id="CHEBI:57634"/>
        <dbReference type="ChEBI" id="CHEBI:456216"/>
        <dbReference type="EC" id="2.7.1.11"/>
    </reaction>
</comment>
<comment type="cofactor">
    <cofactor evidence="1">
        <name>Mg(2+)</name>
        <dbReference type="ChEBI" id="CHEBI:18420"/>
    </cofactor>
</comment>
<proteinExistence type="predicted"/>
<evidence type="ECO:0000259" key="15">
    <source>
        <dbReference type="Pfam" id="PF00365"/>
    </source>
</evidence>
<evidence type="ECO:0000256" key="13">
    <source>
        <dbReference type="ARBA" id="ARBA00023152"/>
    </source>
</evidence>
<keyword evidence="9" id="KW-0547">Nucleotide-binding</keyword>
<evidence type="ECO:0000313" key="17">
    <source>
        <dbReference type="Proteomes" id="UP000001357"/>
    </source>
</evidence>
<evidence type="ECO:0000256" key="5">
    <source>
        <dbReference type="ARBA" id="ARBA00022490"/>
    </source>
</evidence>
<dbReference type="eggNOG" id="KOG2440">
    <property type="taxonomic scope" value="Eukaryota"/>
</dbReference>
<evidence type="ECO:0000313" key="16">
    <source>
        <dbReference type="EMBL" id="EDQ92699.1"/>
    </source>
</evidence>
<reference evidence="16 17" key="1">
    <citation type="journal article" date="2008" name="Nature">
        <title>The genome of the choanoflagellate Monosiga brevicollis and the origin of metazoans.</title>
        <authorList>
            <consortium name="JGI Sequencing"/>
            <person name="King N."/>
            <person name="Westbrook M.J."/>
            <person name="Young S.L."/>
            <person name="Kuo A."/>
            <person name="Abedin M."/>
            <person name="Chapman J."/>
            <person name="Fairclough S."/>
            <person name="Hellsten U."/>
            <person name="Isogai Y."/>
            <person name="Letunic I."/>
            <person name="Marr M."/>
            <person name="Pincus D."/>
            <person name="Putnam N."/>
            <person name="Rokas A."/>
            <person name="Wright K.J."/>
            <person name="Zuzow R."/>
            <person name="Dirks W."/>
            <person name="Good M."/>
            <person name="Goodstein D."/>
            <person name="Lemons D."/>
            <person name="Li W."/>
            <person name="Lyons J.B."/>
            <person name="Morris A."/>
            <person name="Nichols S."/>
            <person name="Richter D.J."/>
            <person name="Salamov A."/>
            <person name="Bork P."/>
            <person name="Lim W.A."/>
            <person name="Manning G."/>
            <person name="Miller W.T."/>
            <person name="McGinnis W."/>
            <person name="Shapiro H."/>
            <person name="Tjian R."/>
            <person name="Grigoriev I.V."/>
            <person name="Rokhsar D."/>
        </authorList>
    </citation>
    <scope>NUCLEOTIDE SEQUENCE [LARGE SCALE GENOMIC DNA]</scope>
    <source>
        <strain evidence="17">MX1 / ATCC 50154</strain>
    </source>
</reference>
<dbReference type="UniPathway" id="UPA00109">
    <property type="reaction ID" value="UER00182"/>
</dbReference>
<dbReference type="FunFam" id="3.40.50.460:FF:000007">
    <property type="entry name" value="ATP-dependent 6-phosphofructokinase"/>
    <property type="match status" value="1"/>
</dbReference>
<dbReference type="FunCoup" id="A9UR21">
    <property type="interactions" value="1317"/>
</dbReference>
<dbReference type="GO" id="GO:0003872">
    <property type="term" value="F:6-phosphofructokinase activity"/>
    <property type="evidence" value="ECO:0000318"/>
    <property type="project" value="GO_Central"/>
</dbReference>
<keyword evidence="12" id="KW-0460">Magnesium</keyword>
<evidence type="ECO:0000256" key="4">
    <source>
        <dbReference type="ARBA" id="ARBA00012055"/>
    </source>
</evidence>
<comment type="pathway">
    <text evidence="3">Carbohydrate degradation; glycolysis; D-glyceraldehyde 3-phosphate and glycerone phosphate from D-glucose: step 3/4.</text>
</comment>
<dbReference type="GO" id="GO:0030388">
    <property type="term" value="P:fructose 1,6-bisphosphate metabolic process"/>
    <property type="evidence" value="ECO:0000318"/>
    <property type="project" value="GO_Central"/>
</dbReference>
<keyword evidence="11" id="KW-0067">ATP-binding</keyword>
<dbReference type="InParanoid" id="A9UR21"/>
<dbReference type="AlphaFoldDB" id="A9UR21"/>
<dbReference type="InterPro" id="IPR022953">
    <property type="entry name" value="ATP_PFK"/>
</dbReference>
<dbReference type="PANTHER" id="PTHR13697:SF4">
    <property type="entry name" value="ATP-DEPENDENT 6-PHOSPHOFRUCTOKINASE"/>
    <property type="match status" value="1"/>
</dbReference>
<dbReference type="RefSeq" id="XP_001742461.1">
    <property type="nucleotide sequence ID" value="XM_001742409.1"/>
</dbReference>
<sequence length="802" mass="87856">MSAPGGDAQGMNAAVRAAAATCLTYGVSVYAIYYGYQGMVDGGENIKKLDWKDISNISQIGGTVIGSARCQDFRTHEGRLKAAFNLVKNDIDCLIAIGGDGTLTGANMFKQEWPSLLRELQASGQISEEAHAKHEYLSVVGMVGSIDNDMCGFSMTIGCDSALNRICEAIDALTTTAQSHQRTFIIEVMGRNCGFLALMAALTCGADYVLLPEHPPEADDWEAAMCDSLKRRRRYTNFSLIVLAEGATDKHRNHISGEYVKKVCSERLGYDTRVTTLGHVQRGGAPSVYDRILATRCGAEAALAVLNATHDTPARIVGTRWTQMIQVDLTEAVERTREVGAALEAKDYDRVMELRGRAFREELNLFFRIRQHHQDEAPETPFNVLVMQMGAPAAGMNAACKAVVRDLINGGHKVYGAVGALEGIANGDLMELRWDHVKGWASKGGAALGTNRTMPDEMTNGMARIAEQLRTYNIHGIMAVGGFEAYTALGQLVDARDQHEEFCIPISLVPATISNNVPGTSLSLGSDTALNTIVDAIDRLKQSALSSRKRLFIVETQGAYCGYLASMGALAGAADAAYLYEERLRIDDLIEDVDIFRRKFEEFHCAVIVRNENSSKNYDMAFLKSLFTEEGSFDETRPAQVQFTCRDLVLGHLLQGGSPSPLDRLRGARLGAVCTRFLIHHMTEGWNGTKVKTCTNDSACVIGIKDRFEVATPFSQLKSETDFKLRKPKSVTNRGVHALCFRSTSPFSFSFSSVARLVQNVRVGQCKPIDPCARGHPARIRPQISGAARRLGFANWQLFVER</sequence>
<dbReference type="GO" id="GO:0061621">
    <property type="term" value="P:canonical glycolysis"/>
    <property type="evidence" value="ECO:0000318"/>
    <property type="project" value="GO_Central"/>
</dbReference>
<evidence type="ECO:0000256" key="7">
    <source>
        <dbReference type="ARBA" id="ARBA00022679"/>
    </source>
</evidence>
<dbReference type="Pfam" id="PF00365">
    <property type="entry name" value="PFK"/>
    <property type="match status" value="2"/>
</dbReference>
<comment type="subcellular location">
    <subcellularLocation>
        <location evidence="2">Cytoplasm</location>
    </subcellularLocation>
</comment>
<dbReference type="PROSITE" id="PS00433">
    <property type="entry name" value="PHOSPHOFRUCTOKINASE"/>
    <property type="match status" value="2"/>
</dbReference>
<dbReference type="Gene3D" id="3.40.50.460">
    <property type="entry name" value="Phosphofructokinase domain"/>
    <property type="match status" value="2"/>
</dbReference>
<feature type="domain" description="Phosphofructokinase" evidence="15">
    <location>
        <begin position="383"/>
        <end position="677"/>
    </location>
</feature>
<evidence type="ECO:0000256" key="2">
    <source>
        <dbReference type="ARBA" id="ARBA00004496"/>
    </source>
</evidence>
<keyword evidence="17" id="KW-1185">Reference proteome</keyword>
<dbReference type="PANTHER" id="PTHR13697">
    <property type="entry name" value="PHOSPHOFRUCTOKINASE"/>
    <property type="match status" value="1"/>
</dbReference>
<dbReference type="GO" id="GO:0005524">
    <property type="term" value="F:ATP binding"/>
    <property type="evidence" value="ECO:0007669"/>
    <property type="project" value="UniProtKB-KW"/>
</dbReference>
<dbReference type="EMBL" id="CH991543">
    <property type="protein sequence ID" value="EDQ92699.1"/>
    <property type="molecule type" value="Genomic_DNA"/>
</dbReference>
<dbReference type="InterPro" id="IPR015912">
    <property type="entry name" value="Phosphofructokinase_CS"/>
</dbReference>
<keyword evidence="6" id="KW-0021">Allosteric enzyme</keyword>
<evidence type="ECO:0000256" key="3">
    <source>
        <dbReference type="ARBA" id="ARBA00004679"/>
    </source>
</evidence>
<keyword evidence="13" id="KW-0324">Glycolysis</keyword>
<keyword evidence="10" id="KW-0418">Kinase</keyword>
<evidence type="ECO:0000256" key="11">
    <source>
        <dbReference type="ARBA" id="ARBA00022840"/>
    </source>
</evidence>